<dbReference type="SUPFAM" id="SSF52833">
    <property type="entry name" value="Thioredoxin-like"/>
    <property type="match status" value="2"/>
</dbReference>
<dbReference type="PROSITE" id="PS50405">
    <property type="entry name" value="GST_CTER"/>
    <property type="match status" value="2"/>
</dbReference>
<evidence type="ECO:0000259" key="4">
    <source>
        <dbReference type="PROSITE" id="PS50404"/>
    </source>
</evidence>
<dbReference type="Gene3D" id="1.20.1050.10">
    <property type="match status" value="2"/>
</dbReference>
<sequence>MEDLKLFGFWISPFSNRVIWALELKGLKYEYIEEDLPNKSDFLLHYNPVHKKIPVLVHDPYERSVARFWAKFAEEKCSIIMTFFLSSGEEREKVMKESLEVFKTIEEHGLGDKKFFSGRDNTLGLADLAFGVLAHWLGVMEEIVGVKLVEAHTFPRLHSWIERFKEVPIIKENLPNRDKMLSRGHFQFDLTKMEEVKLFGAWPSPFSYRVIWALKLKGIKYEYIAEDLSNKSDLLLHYNPVYKKIPVLVHNGKPIAESTVILEYIEETWPDKYPLLPKDPYERSVARFWIKFIEEKGSAIWNCFRTTGEEHDKAMKESLEMLRTIEEHGFSSDNKKFFGGDAIGLTDLALGVVGHWLGVIEDIIEVKLFEAHTFPRLHAWMERFKEVDVIKENLPNHDELVAFFKPRREMILAAASK</sequence>
<dbReference type="InterPro" id="IPR058268">
    <property type="entry name" value="DUF7962"/>
</dbReference>
<dbReference type="OrthoDB" id="4951845at2759"/>
<dbReference type="OMA" id="RFWAKYM"/>
<dbReference type="Pfam" id="PF13410">
    <property type="entry name" value="GST_C_2"/>
    <property type="match status" value="1"/>
</dbReference>
<accession>A0A200PVL1</accession>
<dbReference type="InterPro" id="IPR010987">
    <property type="entry name" value="Glutathione-S-Trfase_C-like"/>
</dbReference>
<dbReference type="InParanoid" id="A0A200PVL1"/>
<evidence type="ECO:0000256" key="1">
    <source>
        <dbReference type="ARBA" id="ARBA00012452"/>
    </source>
</evidence>
<dbReference type="EC" id="2.5.1.18" evidence="1"/>
<feature type="domain" description="GST C-terminal" evidence="5">
    <location>
        <begin position="59"/>
        <end position="182"/>
    </location>
</feature>
<evidence type="ECO:0000256" key="2">
    <source>
        <dbReference type="ARBA" id="ARBA00022679"/>
    </source>
</evidence>
<dbReference type="FunFam" id="1.20.1050.10:FF:000012">
    <property type="entry name" value="Tau class glutathione S-transferase"/>
    <property type="match status" value="2"/>
</dbReference>
<dbReference type="InterPro" id="IPR004045">
    <property type="entry name" value="Glutathione_S-Trfase_N"/>
</dbReference>
<gene>
    <name evidence="6" type="ORF">BVC80_9099g42</name>
</gene>
<dbReference type="GO" id="GO:0004364">
    <property type="term" value="F:glutathione transferase activity"/>
    <property type="evidence" value="ECO:0007669"/>
    <property type="project" value="UniProtKB-EC"/>
</dbReference>
<dbReference type="InterPro" id="IPR036249">
    <property type="entry name" value="Thioredoxin-like_sf"/>
</dbReference>
<dbReference type="InterPro" id="IPR040079">
    <property type="entry name" value="Glutathione_S-Trfase"/>
</dbReference>
<keyword evidence="7" id="KW-1185">Reference proteome</keyword>
<dbReference type="InterPro" id="IPR045074">
    <property type="entry name" value="GST_C_Tau"/>
</dbReference>
<keyword evidence="2 6" id="KW-0808">Transferase</keyword>
<dbReference type="SFLD" id="SFLDS00019">
    <property type="entry name" value="Glutathione_Transferase_(cytos"/>
    <property type="match status" value="1"/>
</dbReference>
<dbReference type="STRING" id="56857.A0A200PVL1"/>
<dbReference type="SFLD" id="SFLDG01152">
    <property type="entry name" value="Main.3:_Omega-_and_Tau-like"/>
    <property type="match status" value="1"/>
</dbReference>
<evidence type="ECO:0000313" key="7">
    <source>
        <dbReference type="Proteomes" id="UP000195402"/>
    </source>
</evidence>
<feature type="domain" description="GST N-terminal" evidence="4">
    <location>
        <begin position="2"/>
        <end position="113"/>
    </location>
</feature>
<dbReference type="CDD" id="cd03058">
    <property type="entry name" value="GST_N_Tau"/>
    <property type="match status" value="1"/>
</dbReference>
<dbReference type="CDD" id="cd03185">
    <property type="entry name" value="GST_C_Tau"/>
    <property type="match status" value="2"/>
</dbReference>
<dbReference type="EMBL" id="MVGT01003956">
    <property type="protein sequence ID" value="OVA02250.1"/>
    <property type="molecule type" value="Genomic_DNA"/>
</dbReference>
<evidence type="ECO:0000313" key="6">
    <source>
        <dbReference type="EMBL" id="OVA02250.1"/>
    </source>
</evidence>
<feature type="domain" description="GST N-terminal" evidence="4">
    <location>
        <begin position="194"/>
        <end position="273"/>
    </location>
</feature>
<dbReference type="SUPFAM" id="SSF47616">
    <property type="entry name" value="GST C-terminal domain-like"/>
    <property type="match status" value="2"/>
</dbReference>
<comment type="catalytic activity">
    <reaction evidence="3">
        <text>RX + glutathione = an S-substituted glutathione + a halide anion + H(+)</text>
        <dbReference type="Rhea" id="RHEA:16437"/>
        <dbReference type="ChEBI" id="CHEBI:15378"/>
        <dbReference type="ChEBI" id="CHEBI:16042"/>
        <dbReference type="ChEBI" id="CHEBI:17792"/>
        <dbReference type="ChEBI" id="CHEBI:57925"/>
        <dbReference type="ChEBI" id="CHEBI:90779"/>
        <dbReference type="EC" id="2.5.1.18"/>
    </reaction>
</comment>
<evidence type="ECO:0000256" key="3">
    <source>
        <dbReference type="ARBA" id="ARBA00047960"/>
    </source>
</evidence>
<dbReference type="GO" id="GO:0005737">
    <property type="term" value="C:cytoplasm"/>
    <property type="evidence" value="ECO:0007669"/>
    <property type="project" value="TreeGrafter"/>
</dbReference>
<dbReference type="InterPro" id="IPR045073">
    <property type="entry name" value="Omega/Tau-like"/>
</dbReference>
<protein>
    <recommendedName>
        <fullName evidence="1">glutathione transferase</fullName>
        <ecNumber evidence="1">2.5.1.18</ecNumber>
    </recommendedName>
</protein>
<feature type="domain" description="GST C-terminal" evidence="5">
    <location>
        <begin position="279"/>
        <end position="404"/>
    </location>
</feature>
<dbReference type="Pfam" id="PF25907">
    <property type="entry name" value="DUF7962"/>
    <property type="match status" value="1"/>
</dbReference>
<dbReference type="FunFam" id="3.40.30.10:FF:000014">
    <property type="entry name" value="Tau class glutathione S-transferase"/>
    <property type="match status" value="1"/>
</dbReference>
<dbReference type="PANTHER" id="PTHR11260:SF676">
    <property type="entry name" value="GLUTATHIONE S-TRANSFERASE U8"/>
    <property type="match status" value="1"/>
</dbReference>
<dbReference type="FunCoup" id="A0A200PVL1">
    <property type="interactions" value="489"/>
</dbReference>
<dbReference type="PANTHER" id="PTHR11260">
    <property type="entry name" value="GLUTATHIONE S-TRANSFERASE, GST, SUPERFAMILY, GST DOMAIN CONTAINING"/>
    <property type="match status" value="1"/>
</dbReference>
<dbReference type="Proteomes" id="UP000195402">
    <property type="component" value="Unassembled WGS sequence"/>
</dbReference>
<evidence type="ECO:0000259" key="5">
    <source>
        <dbReference type="PROSITE" id="PS50405"/>
    </source>
</evidence>
<dbReference type="AlphaFoldDB" id="A0A200PVL1"/>
<proteinExistence type="predicted"/>
<dbReference type="GO" id="GO:0006749">
    <property type="term" value="P:glutathione metabolic process"/>
    <property type="evidence" value="ECO:0007669"/>
    <property type="project" value="InterPro"/>
</dbReference>
<comment type="caution">
    <text evidence="6">The sequence shown here is derived from an EMBL/GenBank/DDBJ whole genome shotgun (WGS) entry which is preliminary data.</text>
</comment>
<reference evidence="6 7" key="1">
    <citation type="journal article" date="2017" name="Mol. Plant">
        <title>The Genome of Medicinal Plant Macleaya cordata Provides New Insights into Benzylisoquinoline Alkaloids Metabolism.</title>
        <authorList>
            <person name="Liu X."/>
            <person name="Liu Y."/>
            <person name="Huang P."/>
            <person name="Ma Y."/>
            <person name="Qing Z."/>
            <person name="Tang Q."/>
            <person name="Cao H."/>
            <person name="Cheng P."/>
            <person name="Zheng Y."/>
            <person name="Yuan Z."/>
            <person name="Zhou Y."/>
            <person name="Liu J."/>
            <person name="Tang Z."/>
            <person name="Zhuo Y."/>
            <person name="Zhang Y."/>
            <person name="Yu L."/>
            <person name="Huang J."/>
            <person name="Yang P."/>
            <person name="Peng Q."/>
            <person name="Zhang J."/>
            <person name="Jiang W."/>
            <person name="Zhang Z."/>
            <person name="Lin K."/>
            <person name="Ro D.K."/>
            <person name="Chen X."/>
            <person name="Xiong X."/>
            <person name="Shang Y."/>
            <person name="Huang S."/>
            <person name="Zeng J."/>
        </authorList>
    </citation>
    <scope>NUCLEOTIDE SEQUENCE [LARGE SCALE GENOMIC DNA]</scope>
    <source>
        <strain evidence="7">cv. BLH2017</strain>
        <tissue evidence="6">Root</tissue>
    </source>
</reference>
<dbReference type="Pfam" id="PF02798">
    <property type="entry name" value="GST_N"/>
    <property type="match status" value="2"/>
</dbReference>
<organism evidence="6 7">
    <name type="scientific">Macleaya cordata</name>
    <name type="common">Five-seeded plume-poppy</name>
    <name type="synonym">Bocconia cordata</name>
    <dbReference type="NCBI Taxonomy" id="56857"/>
    <lineage>
        <taxon>Eukaryota</taxon>
        <taxon>Viridiplantae</taxon>
        <taxon>Streptophyta</taxon>
        <taxon>Embryophyta</taxon>
        <taxon>Tracheophyta</taxon>
        <taxon>Spermatophyta</taxon>
        <taxon>Magnoliopsida</taxon>
        <taxon>Ranunculales</taxon>
        <taxon>Papaveraceae</taxon>
        <taxon>Papaveroideae</taxon>
        <taxon>Macleaya</taxon>
    </lineage>
</organism>
<dbReference type="Gene3D" id="3.40.30.10">
    <property type="entry name" value="Glutaredoxin"/>
    <property type="match status" value="2"/>
</dbReference>
<dbReference type="SFLD" id="SFLDG00358">
    <property type="entry name" value="Main_(cytGST)"/>
    <property type="match status" value="1"/>
</dbReference>
<dbReference type="PROSITE" id="PS50404">
    <property type="entry name" value="GST_NTER"/>
    <property type="match status" value="2"/>
</dbReference>
<dbReference type="InterPro" id="IPR036282">
    <property type="entry name" value="Glutathione-S-Trfase_C_sf"/>
</dbReference>
<name>A0A200PVL1_MACCD</name>